<keyword evidence="3" id="KW-1185">Reference proteome</keyword>
<evidence type="ECO:0000313" key="2">
    <source>
        <dbReference type="EMBL" id="PWN28160.1"/>
    </source>
</evidence>
<dbReference type="Gene3D" id="3.40.50.1240">
    <property type="entry name" value="Phosphoglycerate mutase-like"/>
    <property type="match status" value="1"/>
</dbReference>
<proteinExistence type="predicted"/>
<dbReference type="InterPro" id="IPR013078">
    <property type="entry name" value="His_Pase_superF_clade-1"/>
</dbReference>
<dbReference type="InterPro" id="IPR050275">
    <property type="entry name" value="PGM_Phosphatase"/>
</dbReference>
<evidence type="ECO:0000256" key="1">
    <source>
        <dbReference type="SAM" id="MobiDB-lite"/>
    </source>
</evidence>
<dbReference type="PANTHER" id="PTHR48100">
    <property type="entry name" value="BROAD-SPECIFICITY PHOSPHATASE YOR283W-RELATED"/>
    <property type="match status" value="1"/>
</dbReference>
<dbReference type="OrthoDB" id="496981at2759"/>
<dbReference type="SMART" id="SM00855">
    <property type="entry name" value="PGAM"/>
    <property type="match status" value="1"/>
</dbReference>
<dbReference type="SUPFAM" id="SSF53254">
    <property type="entry name" value="Phosphoglycerate mutase-like"/>
    <property type="match status" value="1"/>
</dbReference>
<dbReference type="CDD" id="cd07067">
    <property type="entry name" value="HP_PGM_like"/>
    <property type="match status" value="1"/>
</dbReference>
<feature type="region of interest" description="Disordered" evidence="1">
    <location>
        <begin position="213"/>
        <end position="234"/>
    </location>
</feature>
<protein>
    <submittedName>
        <fullName evidence="2">Phosphoglycerate mutase-like protein</fullName>
    </submittedName>
</protein>
<reference evidence="2 3" key="1">
    <citation type="journal article" date="2018" name="Mol. Biol. Evol.">
        <title>Broad Genomic Sampling Reveals a Smut Pathogenic Ancestry of the Fungal Clade Ustilaginomycotina.</title>
        <authorList>
            <person name="Kijpornyongpan T."/>
            <person name="Mondo S.J."/>
            <person name="Barry K."/>
            <person name="Sandor L."/>
            <person name="Lee J."/>
            <person name="Lipzen A."/>
            <person name="Pangilinan J."/>
            <person name="LaButti K."/>
            <person name="Hainaut M."/>
            <person name="Henrissat B."/>
            <person name="Grigoriev I.V."/>
            <person name="Spatafora J.W."/>
            <person name="Aime M.C."/>
        </authorList>
    </citation>
    <scope>NUCLEOTIDE SEQUENCE [LARGE SCALE GENOMIC DNA]</scope>
    <source>
        <strain evidence="2 3">MCA 5214</strain>
    </source>
</reference>
<dbReference type="AlphaFoldDB" id="A0A316US62"/>
<sequence length="234" mass="26001">MKDSLVVICRHSQATHNVGLDYSLPDAPLTALGKVQASKIPSFVGADLQKQVELVVTSPLKRTLQTTLRGWRASIDNTGGFSKVVCLPQLQECNAYPCDTGSAKEVLEKDTEVNMLDFTNLTPDWTSKQGFYAADEKTLNERARWVRQWVYERPEKTILLVGHGDIIRRITGAPEANSTYAWRNAEVKTYKFRDGAEADKGYWLTPEGVDVAAGGYEPTSSEMDEVEKAEKARG</sequence>
<dbReference type="GeneID" id="37029185"/>
<name>A0A316US62_9BASI</name>
<dbReference type="RefSeq" id="XP_025362772.1">
    <property type="nucleotide sequence ID" value="XM_025507362.1"/>
</dbReference>
<accession>A0A316US62</accession>
<dbReference type="Pfam" id="PF00300">
    <property type="entry name" value="His_Phos_1"/>
    <property type="match status" value="1"/>
</dbReference>
<organism evidence="2 3">
    <name type="scientific">Jaminaea rosea</name>
    <dbReference type="NCBI Taxonomy" id="1569628"/>
    <lineage>
        <taxon>Eukaryota</taxon>
        <taxon>Fungi</taxon>
        <taxon>Dikarya</taxon>
        <taxon>Basidiomycota</taxon>
        <taxon>Ustilaginomycotina</taxon>
        <taxon>Exobasidiomycetes</taxon>
        <taxon>Microstromatales</taxon>
        <taxon>Microstromatales incertae sedis</taxon>
        <taxon>Jaminaea</taxon>
    </lineage>
</organism>
<dbReference type="Proteomes" id="UP000245884">
    <property type="component" value="Unassembled WGS sequence"/>
</dbReference>
<dbReference type="InterPro" id="IPR029033">
    <property type="entry name" value="His_PPase_superfam"/>
</dbReference>
<dbReference type="PANTHER" id="PTHR48100:SF54">
    <property type="entry name" value="PHOSPHATASE SPAC5H10.03-RELATED"/>
    <property type="match status" value="1"/>
</dbReference>
<dbReference type="GO" id="GO:0005737">
    <property type="term" value="C:cytoplasm"/>
    <property type="evidence" value="ECO:0007669"/>
    <property type="project" value="TreeGrafter"/>
</dbReference>
<evidence type="ECO:0000313" key="3">
    <source>
        <dbReference type="Proteomes" id="UP000245884"/>
    </source>
</evidence>
<gene>
    <name evidence="2" type="ORF">BDZ90DRAFT_239554</name>
</gene>
<dbReference type="EMBL" id="KZ819666">
    <property type="protein sequence ID" value="PWN28160.1"/>
    <property type="molecule type" value="Genomic_DNA"/>
</dbReference>
<dbReference type="GO" id="GO:0016791">
    <property type="term" value="F:phosphatase activity"/>
    <property type="evidence" value="ECO:0007669"/>
    <property type="project" value="TreeGrafter"/>
</dbReference>